<feature type="transmembrane region" description="Helical" evidence="6">
    <location>
        <begin position="351"/>
        <end position="372"/>
    </location>
</feature>
<dbReference type="PANTHER" id="PTHR43243:SF4">
    <property type="entry name" value="CATIONIC AMINO ACID TRANSPORTER 4"/>
    <property type="match status" value="1"/>
</dbReference>
<feature type="transmembrane region" description="Helical" evidence="6">
    <location>
        <begin position="384"/>
        <end position="408"/>
    </location>
</feature>
<feature type="transmembrane region" description="Helical" evidence="6">
    <location>
        <begin position="91"/>
        <end position="119"/>
    </location>
</feature>
<evidence type="ECO:0000313" key="8">
    <source>
        <dbReference type="Proteomes" id="UP001385499"/>
    </source>
</evidence>
<dbReference type="Pfam" id="PF13520">
    <property type="entry name" value="AA_permease_2"/>
    <property type="match status" value="1"/>
</dbReference>
<keyword evidence="3 6" id="KW-0812">Transmembrane</keyword>
<name>A0ABU8TQW9_9HYPH</name>
<evidence type="ECO:0000313" key="7">
    <source>
        <dbReference type="EMBL" id="MEJ8476116.1"/>
    </source>
</evidence>
<sequence length="411" mass="43281">MRELEPTSPAKLRRVLSLPLLVCYGVGVTVGAGIFALIGEILRLAGDHAPLSFLLAGLIAGVTGVSYAVLVRRFPRAGGEAVFVNRGMGLLWGRITGYGITATGIISSSVIALAFVGYVQSLLPIPKEILLIGIIGMLAGLACRGVKESVYFAALVTLIEVGTLMIVIAFGVPLFSDMTLVASAFVPDVDTVVLAGVLSGSVIAFFAFIGFEDIENMAEETINPEWTAPRAIFWTLGITVLIYVLLSLTAVLAPDRNAITGSSAPLAVLFEQITGLPGKPVAAAAAIAMVNGILVQIVMASRVLYGMAGEGLAPQWFAKVSPTRHTPTRATLTVTCLILALALFFSLVRLAALTSLVTLCVFALVNLSLFRLGSQPGEETLARYRWWGLFGMIICLGIAGFQVFTGIIGAH</sequence>
<evidence type="ECO:0000256" key="1">
    <source>
        <dbReference type="ARBA" id="ARBA00004141"/>
    </source>
</evidence>
<feature type="transmembrane region" description="Helical" evidence="6">
    <location>
        <begin position="125"/>
        <end position="143"/>
    </location>
</feature>
<keyword evidence="2" id="KW-0813">Transport</keyword>
<dbReference type="PANTHER" id="PTHR43243">
    <property type="entry name" value="INNER MEMBRANE TRANSPORTER YGJI-RELATED"/>
    <property type="match status" value="1"/>
</dbReference>
<dbReference type="EMBL" id="JBAKIA010000015">
    <property type="protein sequence ID" value="MEJ8476116.1"/>
    <property type="molecule type" value="Genomic_DNA"/>
</dbReference>
<feature type="transmembrane region" description="Helical" evidence="6">
    <location>
        <begin position="281"/>
        <end position="305"/>
    </location>
</feature>
<feature type="transmembrane region" description="Helical" evidence="6">
    <location>
        <begin position="326"/>
        <end position="345"/>
    </location>
</feature>
<keyword evidence="4 6" id="KW-1133">Transmembrane helix</keyword>
<protein>
    <submittedName>
        <fullName evidence="7">Amino acid permease</fullName>
    </submittedName>
</protein>
<keyword evidence="5 6" id="KW-0472">Membrane</keyword>
<gene>
    <name evidence="7" type="ORF">V6575_18650</name>
</gene>
<dbReference type="Gene3D" id="1.20.1740.10">
    <property type="entry name" value="Amino acid/polyamine transporter I"/>
    <property type="match status" value="1"/>
</dbReference>
<feature type="transmembrane region" description="Helical" evidence="6">
    <location>
        <begin position="51"/>
        <end position="70"/>
    </location>
</feature>
<dbReference type="RefSeq" id="WP_340276478.1">
    <property type="nucleotide sequence ID" value="NZ_JBAKIA010000015.1"/>
</dbReference>
<evidence type="ECO:0000256" key="5">
    <source>
        <dbReference type="ARBA" id="ARBA00023136"/>
    </source>
</evidence>
<comment type="caution">
    <text evidence="7">The sequence shown here is derived from an EMBL/GenBank/DDBJ whole genome shotgun (WGS) entry which is preliminary data.</text>
</comment>
<keyword evidence="8" id="KW-1185">Reference proteome</keyword>
<feature type="transmembrane region" description="Helical" evidence="6">
    <location>
        <begin position="21"/>
        <end position="39"/>
    </location>
</feature>
<organism evidence="7 8">
    <name type="scientific">Roseibium algae</name>
    <dbReference type="NCBI Taxonomy" id="3123038"/>
    <lineage>
        <taxon>Bacteria</taxon>
        <taxon>Pseudomonadati</taxon>
        <taxon>Pseudomonadota</taxon>
        <taxon>Alphaproteobacteria</taxon>
        <taxon>Hyphomicrobiales</taxon>
        <taxon>Stappiaceae</taxon>
        <taxon>Roseibium</taxon>
    </lineage>
</organism>
<evidence type="ECO:0000256" key="6">
    <source>
        <dbReference type="SAM" id="Phobius"/>
    </source>
</evidence>
<proteinExistence type="predicted"/>
<dbReference type="PIRSF" id="PIRSF006060">
    <property type="entry name" value="AA_transporter"/>
    <property type="match status" value="1"/>
</dbReference>
<dbReference type="Proteomes" id="UP001385499">
    <property type="component" value="Unassembled WGS sequence"/>
</dbReference>
<reference evidence="7 8" key="1">
    <citation type="submission" date="2024-02" db="EMBL/GenBank/DDBJ databases">
        <title>Roseibium algae sp. nov., isolated from marine alga (Grateloupia sp.), showing potential in myo-inositol conversion.</title>
        <authorList>
            <person name="Wang Y."/>
        </authorList>
    </citation>
    <scope>NUCLEOTIDE SEQUENCE [LARGE SCALE GENOMIC DNA]</scope>
    <source>
        <strain evidence="7 8">H3510</strain>
    </source>
</reference>
<comment type="subcellular location">
    <subcellularLocation>
        <location evidence="1">Membrane</location>
        <topology evidence="1">Multi-pass membrane protein</topology>
    </subcellularLocation>
</comment>
<feature type="transmembrane region" description="Helical" evidence="6">
    <location>
        <begin position="150"/>
        <end position="172"/>
    </location>
</feature>
<evidence type="ECO:0000256" key="4">
    <source>
        <dbReference type="ARBA" id="ARBA00022989"/>
    </source>
</evidence>
<feature type="transmembrane region" description="Helical" evidence="6">
    <location>
        <begin position="231"/>
        <end position="253"/>
    </location>
</feature>
<feature type="transmembrane region" description="Helical" evidence="6">
    <location>
        <begin position="192"/>
        <end position="211"/>
    </location>
</feature>
<dbReference type="InterPro" id="IPR002293">
    <property type="entry name" value="AA/rel_permease1"/>
</dbReference>
<accession>A0ABU8TQW9</accession>
<evidence type="ECO:0000256" key="3">
    <source>
        <dbReference type="ARBA" id="ARBA00022692"/>
    </source>
</evidence>
<evidence type="ECO:0000256" key="2">
    <source>
        <dbReference type="ARBA" id="ARBA00022448"/>
    </source>
</evidence>